<accession>A0A0H5Q5L4</accession>
<reference evidence="1" key="2">
    <citation type="submission" date="2015-07" db="EMBL/GenBank/DDBJ databases">
        <title>Plasmids, circular viruses and viroids from rat gut.</title>
        <authorList>
            <person name="Jorgensen T.J."/>
            <person name="Hansen M.A."/>
            <person name="Xu Z."/>
            <person name="Tabak M.A."/>
            <person name="Sorensen S.J."/>
            <person name="Hansen L.H."/>
        </authorList>
    </citation>
    <scope>NUCLEOTIDE SEQUENCE</scope>
    <source>
        <strain evidence="1">RGFK1403</strain>
    </source>
</reference>
<reference evidence="1" key="1">
    <citation type="submission" date="2015-06" db="EMBL/GenBank/DDBJ databases">
        <authorList>
            <person name="Joergensen T."/>
        </authorList>
    </citation>
    <scope>NUCLEOTIDE SEQUENCE</scope>
    <source>
        <strain evidence="1">RGFK1403</strain>
    </source>
</reference>
<dbReference type="EMBL" id="LN853953">
    <property type="protein sequence ID" value="CRY97173.1"/>
    <property type="molecule type" value="Genomic_DNA"/>
</dbReference>
<dbReference type="AlphaFoldDB" id="A0A0H5Q5L4"/>
<sequence>MARPTEWRRNWHTIGSPLSYHSLPLCDLVEGETVGRVRLHWQASNLTNVPLDVYAASLVWGLQLAQAESGSPTILPLDLPNAADWLWWQGASWRPGWLNTVPDPDLALDTAPEGDGIFDIHAQRKITDPAGETLWWQLQADPANTPTFYTVMESSVLVILAS</sequence>
<evidence type="ECO:0000313" key="1">
    <source>
        <dbReference type="EMBL" id="CRY97173.1"/>
    </source>
</evidence>
<organism evidence="1">
    <name type="scientific">uncultured prokaryote</name>
    <dbReference type="NCBI Taxonomy" id="198431"/>
    <lineage>
        <taxon>unclassified sequences</taxon>
        <taxon>environmental samples</taxon>
    </lineage>
</organism>
<protein>
    <submittedName>
        <fullName evidence="1">Uncharacterized protein</fullName>
    </submittedName>
</protein>
<proteinExistence type="predicted"/>
<name>A0A0H5Q5L4_9ZZZZ</name>